<proteinExistence type="predicted"/>
<keyword evidence="1" id="KW-0812">Transmembrane</keyword>
<name>A0A8B8C5N5_CRAVI</name>
<feature type="transmembrane region" description="Helical" evidence="1">
    <location>
        <begin position="79"/>
        <end position="100"/>
    </location>
</feature>
<evidence type="ECO:0000313" key="3">
    <source>
        <dbReference type="RefSeq" id="XP_022311018.1"/>
    </source>
</evidence>
<dbReference type="KEGG" id="cvn:111116322"/>
<evidence type="ECO:0000313" key="2">
    <source>
        <dbReference type="Proteomes" id="UP000694844"/>
    </source>
</evidence>
<keyword evidence="2" id="KW-1185">Reference proteome</keyword>
<dbReference type="GeneID" id="111116322"/>
<dbReference type="OrthoDB" id="6060805at2759"/>
<keyword evidence="1" id="KW-1133">Transmembrane helix</keyword>
<dbReference type="AlphaFoldDB" id="A0A8B8C5N5"/>
<protein>
    <submittedName>
        <fullName evidence="3">Multiple epidermal growth factor-like domains protein 10</fullName>
    </submittedName>
</protein>
<gene>
    <name evidence="3" type="primary">LOC111116322</name>
</gene>
<accession>A0A8B8C5N5</accession>
<evidence type="ECO:0000256" key="1">
    <source>
        <dbReference type="SAM" id="Phobius"/>
    </source>
</evidence>
<sequence length="140" mass="15453">MLTKICCIDYYKDFDSESCLPCIGSFGPNCSSPCPDGFFGHGCRQICDCNDSMICDPSHGCVTKKNENTPGKTTPGETYIAIAIPCFLFALFGMLLYLVLKRRKGMSPFKDCCPCRDETGSEMGRKATGVVINDYETYCK</sequence>
<dbReference type="RefSeq" id="XP_022311018.1">
    <property type="nucleotide sequence ID" value="XM_022455310.1"/>
</dbReference>
<dbReference type="Gene3D" id="2.170.300.10">
    <property type="entry name" value="Tie2 ligand-binding domain superfamily"/>
    <property type="match status" value="1"/>
</dbReference>
<reference evidence="3" key="2">
    <citation type="submission" date="2025-08" db="UniProtKB">
        <authorList>
            <consortium name="RefSeq"/>
        </authorList>
    </citation>
    <scope>IDENTIFICATION</scope>
    <source>
        <tissue evidence="3">Whole sample</tissue>
    </source>
</reference>
<reference evidence="2" key="1">
    <citation type="submission" date="2024-06" db="UniProtKB">
        <authorList>
            <consortium name="RefSeq"/>
        </authorList>
    </citation>
    <scope>NUCLEOTIDE SEQUENCE [LARGE SCALE GENOMIC DNA]</scope>
</reference>
<keyword evidence="1" id="KW-0472">Membrane</keyword>
<organism evidence="2 3">
    <name type="scientific">Crassostrea virginica</name>
    <name type="common">Eastern oyster</name>
    <dbReference type="NCBI Taxonomy" id="6565"/>
    <lineage>
        <taxon>Eukaryota</taxon>
        <taxon>Metazoa</taxon>
        <taxon>Spiralia</taxon>
        <taxon>Lophotrochozoa</taxon>
        <taxon>Mollusca</taxon>
        <taxon>Bivalvia</taxon>
        <taxon>Autobranchia</taxon>
        <taxon>Pteriomorphia</taxon>
        <taxon>Ostreida</taxon>
        <taxon>Ostreoidea</taxon>
        <taxon>Ostreidae</taxon>
        <taxon>Crassostrea</taxon>
    </lineage>
</organism>
<dbReference type="Proteomes" id="UP000694844">
    <property type="component" value="Chromosome 1"/>
</dbReference>